<feature type="domain" description="FIST" evidence="1">
    <location>
        <begin position="32"/>
        <end position="224"/>
    </location>
</feature>
<dbReference type="Proteomes" id="UP000321261">
    <property type="component" value="Unassembled WGS sequence"/>
</dbReference>
<organism evidence="3 4">
    <name type="scientific">Pseudonocardia hierapolitana</name>
    <dbReference type="NCBI Taxonomy" id="1128676"/>
    <lineage>
        <taxon>Bacteria</taxon>
        <taxon>Bacillati</taxon>
        <taxon>Actinomycetota</taxon>
        <taxon>Actinomycetes</taxon>
        <taxon>Pseudonocardiales</taxon>
        <taxon>Pseudonocardiaceae</taxon>
        <taxon>Pseudonocardia</taxon>
    </lineage>
</organism>
<dbReference type="SMART" id="SM00897">
    <property type="entry name" value="FIST"/>
    <property type="match status" value="1"/>
</dbReference>
<dbReference type="Pfam" id="PF08495">
    <property type="entry name" value="FIST"/>
    <property type="match status" value="1"/>
</dbReference>
<dbReference type="InterPro" id="IPR019494">
    <property type="entry name" value="FIST_C"/>
</dbReference>
<name>A0A561SV40_9PSEU</name>
<reference evidence="3 4" key="1">
    <citation type="submission" date="2019-06" db="EMBL/GenBank/DDBJ databases">
        <title>Sequencing the genomes of 1000 actinobacteria strains.</title>
        <authorList>
            <person name="Klenk H.-P."/>
        </authorList>
    </citation>
    <scope>NUCLEOTIDE SEQUENCE [LARGE SCALE GENOMIC DNA]</scope>
    <source>
        <strain evidence="3 4">DSM 45671</strain>
    </source>
</reference>
<evidence type="ECO:0000259" key="2">
    <source>
        <dbReference type="SMART" id="SM01204"/>
    </source>
</evidence>
<feature type="domain" description="FIST C-domain" evidence="2">
    <location>
        <begin position="225"/>
        <end position="369"/>
    </location>
</feature>
<accession>A0A561SV40</accession>
<dbReference type="OrthoDB" id="5151042at2"/>
<keyword evidence="4" id="KW-1185">Reference proteome</keyword>
<protein>
    <recommendedName>
        <fullName evidence="5">FIST-like protein</fullName>
    </recommendedName>
</protein>
<gene>
    <name evidence="3" type="ORF">FHX44_114635</name>
</gene>
<dbReference type="SMART" id="SM01204">
    <property type="entry name" value="FIST_C"/>
    <property type="match status" value="1"/>
</dbReference>
<sequence>MGAQRWLGVGQAKGSEPEAGARAADRALVHADAKLLVVFCSEALDPVAVLRQVDARSGGVPLIGCSTSGEIAPNGSGEGSVVVAALGGDGFSIRTAAAGSASRDLRAAGATTARCLTGLEERPHRVLLLLTDGLAGDQREILRGVYRVLGAGVPLVGGCSGAEGVARTFQMHGDQVLTDSVVAAAIGSDAPLGIGVRHGWRRVGDPMLVTSSGGNRVHTLNGRPALDVYLERLGAPAEAGTDEEEFARLALVHPLGLDHRDGEEEIRLIAGGDFADRSLVCIAEVPQAALVWLMEGDAESVRWAGGAACSDALAALGGHPPLGLLAFECVGRRPVLGQEGAQVEIDEITKCSGGAPVAGFYTYGEIAREQGVIGFHNQTLVVLSVA</sequence>
<evidence type="ECO:0000313" key="3">
    <source>
        <dbReference type="EMBL" id="TWF78712.1"/>
    </source>
</evidence>
<dbReference type="InterPro" id="IPR013702">
    <property type="entry name" value="FIST_domain_N"/>
</dbReference>
<dbReference type="Pfam" id="PF10442">
    <property type="entry name" value="FIST_C"/>
    <property type="match status" value="1"/>
</dbReference>
<evidence type="ECO:0000259" key="1">
    <source>
        <dbReference type="SMART" id="SM00897"/>
    </source>
</evidence>
<dbReference type="PANTHER" id="PTHR40252">
    <property type="entry name" value="BLR0328 PROTEIN"/>
    <property type="match status" value="1"/>
</dbReference>
<dbReference type="EMBL" id="VIWU01000001">
    <property type="protein sequence ID" value="TWF78712.1"/>
    <property type="molecule type" value="Genomic_DNA"/>
</dbReference>
<dbReference type="RefSeq" id="WP_147257672.1">
    <property type="nucleotide sequence ID" value="NZ_VIWU01000001.1"/>
</dbReference>
<evidence type="ECO:0000313" key="4">
    <source>
        <dbReference type="Proteomes" id="UP000321261"/>
    </source>
</evidence>
<evidence type="ECO:0008006" key="5">
    <source>
        <dbReference type="Google" id="ProtNLM"/>
    </source>
</evidence>
<proteinExistence type="predicted"/>
<dbReference type="AlphaFoldDB" id="A0A561SV40"/>
<dbReference type="PANTHER" id="PTHR40252:SF2">
    <property type="entry name" value="BLR0328 PROTEIN"/>
    <property type="match status" value="1"/>
</dbReference>
<comment type="caution">
    <text evidence="3">The sequence shown here is derived from an EMBL/GenBank/DDBJ whole genome shotgun (WGS) entry which is preliminary data.</text>
</comment>